<dbReference type="InterPro" id="IPR050936">
    <property type="entry name" value="AP-1-like"/>
</dbReference>
<keyword evidence="2" id="KW-0539">Nucleus</keyword>
<evidence type="ECO:0000259" key="5">
    <source>
        <dbReference type="PROSITE" id="PS50217"/>
    </source>
</evidence>
<protein>
    <recommendedName>
        <fullName evidence="5">BZIP domain-containing protein</fullName>
    </recommendedName>
</protein>
<dbReference type="GO" id="GO:0090575">
    <property type="term" value="C:RNA polymerase II transcription regulator complex"/>
    <property type="evidence" value="ECO:0007669"/>
    <property type="project" value="TreeGrafter"/>
</dbReference>
<comment type="caution">
    <text evidence="6">The sequence shown here is derived from an EMBL/GenBank/DDBJ whole genome shotgun (WGS) entry which is preliminary data.</text>
</comment>
<dbReference type="HOGENOM" id="CLU_1627299_0_0_1"/>
<gene>
    <name evidence="6" type="ORF">TRIVIDRAFT_70842</name>
</gene>
<accession>G9MUT7</accession>
<organism evidence="6 7">
    <name type="scientific">Hypocrea virens (strain Gv29-8 / FGSC 10586)</name>
    <name type="common">Gliocladium virens</name>
    <name type="synonym">Trichoderma virens</name>
    <dbReference type="NCBI Taxonomy" id="413071"/>
    <lineage>
        <taxon>Eukaryota</taxon>
        <taxon>Fungi</taxon>
        <taxon>Dikarya</taxon>
        <taxon>Ascomycota</taxon>
        <taxon>Pezizomycotina</taxon>
        <taxon>Sordariomycetes</taxon>
        <taxon>Hypocreomycetidae</taxon>
        <taxon>Hypocreales</taxon>
        <taxon>Hypocreaceae</taxon>
        <taxon>Trichoderma</taxon>
    </lineage>
</organism>
<dbReference type="InterPro" id="IPR046347">
    <property type="entry name" value="bZIP_sf"/>
</dbReference>
<feature type="domain" description="BZIP" evidence="5">
    <location>
        <begin position="81"/>
        <end position="144"/>
    </location>
</feature>
<dbReference type="RefSeq" id="XP_013955990.1">
    <property type="nucleotide sequence ID" value="XM_014100515.1"/>
</dbReference>
<dbReference type="STRING" id="413071.G9MUT7"/>
<dbReference type="GO" id="GO:0000976">
    <property type="term" value="F:transcription cis-regulatory region binding"/>
    <property type="evidence" value="ECO:0007669"/>
    <property type="project" value="InterPro"/>
</dbReference>
<dbReference type="Proteomes" id="UP000007115">
    <property type="component" value="Unassembled WGS sequence"/>
</dbReference>
<dbReference type="PANTHER" id="PTHR40621:SF6">
    <property type="entry name" value="AP-1-LIKE TRANSCRIPTION FACTOR YAP1-RELATED"/>
    <property type="match status" value="1"/>
</dbReference>
<dbReference type="OrthoDB" id="4940293at2759"/>
<sequence>MPARRRINNDEKDILDGIVAQLKSLTDPAPFHSHAAANRSRLADDEHHAGAGIHIRCHSIWTSAPAQRKTLSSGDTQPLPPDRKTRRREKNRVAQRAFRQRKENHVKQLEDKVAALEAAQAKIEAENAKLQQDLARAKAENTMLRFVTFLAAVERKIINAVSN</sequence>
<dbReference type="AlphaFoldDB" id="G9MUT7"/>
<feature type="compositionally biased region" description="Polar residues" evidence="4">
    <location>
        <begin position="66"/>
        <end position="76"/>
    </location>
</feature>
<dbReference type="VEuPathDB" id="FungiDB:TRIVIDRAFT_70842"/>
<keyword evidence="3" id="KW-0175">Coiled coil</keyword>
<dbReference type="InterPro" id="IPR004827">
    <property type="entry name" value="bZIP"/>
</dbReference>
<dbReference type="Pfam" id="PF00170">
    <property type="entry name" value="bZIP_1"/>
    <property type="match status" value="1"/>
</dbReference>
<dbReference type="CDD" id="cd14688">
    <property type="entry name" value="bZIP_YAP"/>
    <property type="match status" value="1"/>
</dbReference>
<dbReference type="EMBL" id="ABDF02000062">
    <property type="protein sequence ID" value="EHK21797.1"/>
    <property type="molecule type" value="Genomic_DNA"/>
</dbReference>
<evidence type="ECO:0000256" key="1">
    <source>
        <dbReference type="ARBA" id="ARBA00004123"/>
    </source>
</evidence>
<dbReference type="PANTHER" id="PTHR40621">
    <property type="entry name" value="TRANSCRIPTION FACTOR KAPC-RELATED"/>
    <property type="match status" value="1"/>
</dbReference>
<dbReference type="PROSITE" id="PS00036">
    <property type="entry name" value="BZIP_BASIC"/>
    <property type="match status" value="1"/>
</dbReference>
<dbReference type="SUPFAM" id="SSF57959">
    <property type="entry name" value="Leucine zipper domain"/>
    <property type="match status" value="1"/>
</dbReference>
<evidence type="ECO:0000256" key="4">
    <source>
        <dbReference type="SAM" id="MobiDB-lite"/>
    </source>
</evidence>
<feature type="region of interest" description="Disordered" evidence="4">
    <location>
        <begin position="66"/>
        <end position="92"/>
    </location>
</feature>
<evidence type="ECO:0000313" key="6">
    <source>
        <dbReference type="EMBL" id="EHK21797.1"/>
    </source>
</evidence>
<dbReference type="GeneID" id="25797394"/>
<dbReference type="GO" id="GO:0001228">
    <property type="term" value="F:DNA-binding transcription activator activity, RNA polymerase II-specific"/>
    <property type="evidence" value="ECO:0007669"/>
    <property type="project" value="TreeGrafter"/>
</dbReference>
<evidence type="ECO:0000256" key="3">
    <source>
        <dbReference type="SAM" id="Coils"/>
    </source>
</evidence>
<proteinExistence type="predicted"/>
<name>G9MUT7_HYPVG</name>
<comment type="subcellular location">
    <subcellularLocation>
        <location evidence="1">Nucleus</location>
    </subcellularLocation>
</comment>
<feature type="coiled-coil region" evidence="3">
    <location>
        <begin position="99"/>
        <end position="140"/>
    </location>
</feature>
<evidence type="ECO:0000313" key="7">
    <source>
        <dbReference type="Proteomes" id="UP000007115"/>
    </source>
</evidence>
<evidence type="ECO:0000256" key="2">
    <source>
        <dbReference type="ARBA" id="ARBA00023242"/>
    </source>
</evidence>
<dbReference type="InParanoid" id="G9MUT7"/>
<dbReference type="SMART" id="SM00338">
    <property type="entry name" value="BRLZ"/>
    <property type="match status" value="1"/>
</dbReference>
<reference evidence="6 7" key="1">
    <citation type="journal article" date="2011" name="Genome Biol.">
        <title>Comparative genome sequence analysis underscores mycoparasitism as the ancestral life style of Trichoderma.</title>
        <authorList>
            <person name="Kubicek C.P."/>
            <person name="Herrera-Estrella A."/>
            <person name="Seidl-Seiboth V."/>
            <person name="Martinez D.A."/>
            <person name="Druzhinina I.S."/>
            <person name="Thon M."/>
            <person name="Zeilinger S."/>
            <person name="Casas-Flores S."/>
            <person name="Horwitz B.A."/>
            <person name="Mukherjee P.K."/>
            <person name="Mukherjee M."/>
            <person name="Kredics L."/>
            <person name="Alcaraz L.D."/>
            <person name="Aerts A."/>
            <person name="Antal Z."/>
            <person name="Atanasova L."/>
            <person name="Cervantes-Badillo M.G."/>
            <person name="Challacombe J."/>
            <person name="Chertkov O."/>
            <person name="McCluskey K."/>
            <person name="Coulpier F."/>
            <person name="Deshpande N."/>
            <person name="von Doehren H."/>
            <person name="Ebbole D.J."/>
            <person name="Esquivel-Naranjo E.U."/>
            <person name="Fekete E."/>
            <person name="Flipphi M."/>
            <person name="Glaser F."/>
            <person name="Gomez-Rodriguez E.Y."/>
            <person name="Gruber S."/>
            <person name="Han C."/>
            <person name="Henrissat B."/>
            <person name="Hermosa R."/>
            <person name="Hernandez-Onate M."/>
            <person name="Karaffa L."/>
            <person name="Kosti I."/>
            <person name="Le Crom S."/>
            <person name="Lindquist E."/>
            <person name="Lucas S."/>
            <person name="Luebeck M."/>
            <person name="Luebeck P.S."/>
            <person name="Margeot A."/>
            <person name="Metz B."/>
            <person name="Misra M."/>
            <person name="Nevalainen H."/>
            <person name="Omann M."/>
            <person name="Packer N."/>
            <person name="Perrone G."/>
            <person name="Uresti-Rivera E.E."/>
            <person name="Salamov A."/>
            <person name="Schmoll M."/>
            <person name="Seiboth B."/>
            <person name="Shapiro H."/>
            <person name="Sukno S."/>
            <person name="Tamayo-Ramos J.A."/>
            <person name="Tisch D."/>
            <person name="Wiest A."/>
            <person name="Wilkinson H.H."/>
            <person name="Zhang M."/>
            <person name="Coutinho P.M."/>
            <person name="Kenerley C.M."/>
            <person name="Monte E."/>
            <person name="Baker S.E."/>
            <person name="Grigoriev I.V."/>
        </authorList>
    </citation>
    <scope>NUCLEOTIDE SEQUENCE [LARGE SCALE GENOMIC DNA]</scope>
    <source>
        <strain evidence="7">Gv29-8 / FGSC 10586</strain>
    </source>
</reference>
<keyword evidence="7" id="KW-1185">Reference proteome</keyword>
<dbReference type="PROSITE" id="PS50217">
    <property type="entry name" value="BZIP"/>
    <property type="match status" value="1"/>
</dbReference>
<dbReference type="Gene3D" id="1.20.5.170">
    <property type="match status" value="1"/>
</dbReference>